<dbReference type="RefSeq" id="WP_345223360.1">
    <property type="nucleotide sequence ID" value="NZ_BAABHA010000003.1"/>
</dbReference>
<proteinExistence type="predicted"/>
<organism evidence="1 2">
    <name type="scientific">Hymenobacter koreensis</name>
    <dbReference type="NCBI Taxonomy" id="1084523"/>
    <lineage>
        <taxon>Bacteria</taxon>
        <taxon>Pseudomonadati</taxon>
        <taxon>Bacteroidota</taxon>
        <taxon>Cytophagia</taxon>
        <taxon>Cytophagales</taxon>
        <taxon>Hymenobacteraceae</taxon>
        <taxon>Hymenobacter</taxon>
    </lineage>
</organism>
<evidence type="ECO:0000313" key="2">
    <source>
        <dbReference type="Proteomes" id="UP001500454"/>
    </source>
</evidence>
<dbReference type="Proteomes" id="UP001500454">
    <property type="component" value="Unassembled WGS sequence"/>
</dbReference>
<sequence>MHYRPDGTVLEASTHRPPQAQYRALDITAREMVYHHVLGDRSFPGDSTYTVTRSYTRQDTILWVVPFPGIEAGPVFIHRLTDQHLTLRVAQERVPGAPYSVRRLSFTR</sequence>
<comment type="caution">
    <text evidence="1">The sequence shown here is derived from an EMBL/GenBank/DDBJ whole genome shotgun (WGS) entry which is preliminary data.</text>
</comment>
<name>A0ABP8IZ18_9BACT</name>
<reference evidence="2" key="1">
    <citation type="journal article" date="2019" name="Int. J. Syst. Evol. Microbiol.">
        <title>The Global Catalogue of Microorganisms (GCM) 10K type strain sequencing project: providing services to taxonomists for standard genome sequencing and annotation.</title>
        <authorList>
            <consortium name="The Broad Institute Genomics Platform"/>
            <consortium name="The Broad Institute Genome Sequencing Center for Infectious Disease"/>
            <person name="Wu L."/>
            <person name="Ma J."/>
        </authorList>
    </citation>
    <scope>NUCLEOTIDE SEQUENCE [LARGE SCALE GENOMIC DNA]</scope>
    <source>
        <strain evidence="2">JCM 17924</strain>
    </source>
</reference>
<evidence type="ECO:0000313" key="1">
    <source>
        <dbReference type="EMBL" id="GAA4379885.1"/>
    </source>
</evidence>
<protein>
    <recommendedName>
        <fullName evidence="3">Lipocalin-like domain-containing protein</fullName>
    </recommendedName>
</protein>
<accession>A0ABP8IZ18</accession>
<dbReference type="EMBL" id="BAABHA010000003">
    <property type="protein sequence ID" value="GAA4379885.1"/>
    <property type="molecule type" value="Genomic_DNA"/>
</dbReference>
<gene>
    <name evidence="1" type="ORF">GCM10023186_17750</name>
</gene>
<evidence type="ECO:0008006" key="3">
    <source>
        <dbReference type="Google" id="ProtNLM"/>
    </source>
</evidence>
<keyword evidence="2" id="KW-1185">Reference proteome</keyword>